<reference evidence="2 3" key="1">
    <citation type="submission" date="2014-10" db="EMBL/GenBank/DDBJ databases">
        <authorList>
            <person name="Seo M.-J."/>
            <person name="Seok Y.J."/>
            <person name="Cha I.-T."/>
        </authorList>
    </citation>
    <scope>NUCLEOTIDE SEQUENCE [LARGE SCALE GENOMIC DNA]</scope>
    <source>
        <strain evidence="2 3">NEU</strain>
    </source>
</reference>
<name>A0A1S2NBE7_9BURK</name>
<feature type="region of interest" description="Disordered" evidence="1">
    <location>
        <begin position="1"/>
        <end position="36"/>
    </location>
</feature>
<protein>
    <submittedName>
        <fullName evidence="2">Uncharacterized protein</fullName>
    </submittedName>
</protein>
<dbReference type="Proteomes" id="UP000180246">
    <property type="component" value="Unassembled WGS sequence"/>
</dbReference>
<sequence>MLAQSNPPAVHAGEDQSSPPGCLPVMSYGTEPRERAESEAETLSQLVIGNDWLRAGDVVYITETRRHTLTDADLNAAARAVIGGAA</sequence>
<evidence type="ECO:0000313" key="3">
    <source>
        <dbReference type="Proteomes" id="UP000180246"/>
    </source>
</evidence>
<accession>A0A1S2NBE7</accession>
<gene>
    <name evidence="2" type="ORF">LO55_5053</name>
</gene>
<evidence type="ECO:0000256" key="1">
    <source>
        <dbReference type="SAM" id="MobiDB-lite"/>
    </source>
</evidence>
<organism evidence="2 3">
    <name type="scientific">Massilia timonae</name>
    <dbReference type="NCBI Taxonomy" id="47229"/>
    <lineage>
        <taxon>Bacteria</taxon>
        <taxon>Pseudomonadati</taxon>
        <taxon>Pseudomonadota</taxon>
        <taxon>Betaproteobacteria</taxon>
        <taxon>Burkholderiales</taxon>
        <taxon>Oxalobacteraceae</taxon>
        <taxon>Telluria group</taxon>
        <taxon>Massilia</taxon>
    </lineage>
</organism>
<dbReference type="RefSeq" id="WP_071363531.1">
    <property type="nucleotide sequence ID" value="NZ_JRYB01000001.1"/>
</dbReference>
<dbReference type="EMBL" id="JRYB01000001">
    <property type="protein sequence ID" value="OIJ42417.1"/>
    <property type="molecule type" value="Genomic_DNA"/>
</dbReference>
<proteinExistence type="predicted"/>
<dbReference type="AlphaFoldDB" id="A0A1S2NBE7"/>
<comment type="caution">
    <text evidence="2">The sequence shown here is derived from an EMBL/GenBank/DDBJ whole genome shotgun (WGS) entry which is preliminary data.</text>
</comment>
<evidence type="ECO:0000313" key="2">
    <source>
        <dbReference type="EMBL" id="OIJ42417.1"/>
    </source>
</evidence>